<dbReference type="PROSITE" id="PS00086">
    <property type="entry name" value="CYTOCHROME_P450"/>
    <property type="match status" value="1"/>
</dbReference>
<dbReference type="PANTHER" id="PTHR24300">
    <property type="entry name" value="CYTOCHROME P450 508A4-RELATED"/>
    <property type="match status" value="1"/>
</dbReference>
<dbReference type="EMBL" id="DS268410">
    <property type="protein sequence ID" value="EFO99696.1"/>
    <property type="molecule type" value="Genomic_DNA"/>
</dbReference>
<accession>E3LL35</accession>
<feature type="signal peptide" evidence="9">
    <location>
        <begin position="1"/>
        <end position="20"/>
    </location>
</feature>
<keyword evidence="11" id="KW-1185">Reference proteome</keyword>
<dbReference type="PANTHER" id="PTHR24300:SF362">
    <property type="entry name" value="CYTOCHROME P450 FAMILY"/>
    <property type="match status" value="1"/>
</dbReference>
<feature type="chain" id="PRO_5003175147" evidence="9">
    <location>
        <begin position="21"/>
        <end position="496"/>
    </location>
</feature>
<dbReference type="eggNOG" id="KOG0156">
    <property type="taxonomic scope" value="Eukaryota"/>
</dbReference>
<keyword evidence="4 8" id="KW-0560">Oxidoreductase</keyword>
<dbReference type="InParanoid" id="E3LL35"/>
<dbReference type="InterPro" id="IPR002401">
    <property type="entry name" value="Cyt_P450_E_grp-I"/>
</dbReference>
<evidence type="ECO:0000256" key="5">
    <source>
        <dbReference type="ARBA" id="ARBA00023004"/>
    </source>
</evidence>
<comment type="cofactor">
    <cofactor evidence="1 7">
        <name>heme</name>
        <dbReference type="ChEBI" id="CHEBI:30413"/>
    </cofactor>
</comment>
<dbReference type="GO" id="GO:0005737">
    <property type="term" value="C:cytoplasm"/>
    <property type="evidence" value="ECO:0007669"/>
    <property type="project" value="TreeGrafter"/>
</dbReference>
<evidence type="ECO:0000256" key="8">
    <source>
        <dbReference type="RuleBase" id="RU000461"/>
    </source>
</evidence>
<gene>
    <name evidence="10" type="primary">Cre-cyp-33C11</name>
    <name evidence="10" type="ORF">CRE_18682</name>
</gene>
<dbReference type="PRINTS" id="PR00385">
    <property type="entry name" value="P450"/>
</dbReference>
<dbReference type="InterPro" id="IPR017972">
    <property type="entry name" value="Cyt_P450_CS"/>
</dbReference>
<dbReference type="STRING" id="31234.E3LL35"/>
<dbReference type="InterPro" id="IPR050182">
    <property type="entry name" value="Cytochrome_P450_fam2"/>
</dbReference>
<evidence type="ECO:0000256" key="7">
    <source>
        <dbReference type="PIRSR" id="PIRSR602401-1"/>
    </source>
</evidence>
<dbReference type="Gene3D" id="1.10.630.10">
    <property type="entry name" value="Cytochrome P450"/>
    <property type="match status" value="1"/>
</dbReference>
<dbReference type="PRINTS" id="PR00463">
    <property type="entry name" value="EP450I"/>
</dbReference>
<proteinExistence type="inferred from homology"/>
<dbReference type="GO" id="GO:0020037">
    <property type="term" value="F:heme binding"/>
    <property type="evidence" value="ECO:0007669"/>
    <property type="project" value="InterPro"/>
</dbReference>
<dbReference type="OMA" id="THRRFAI"/>
<evidence type="ECO:0000256" key="1">
    <source>
        <dbReference type="ARBA" id="ARBA00001971"/>
    </source>
</evidence>
<dbReference type="FunFam" id="1.10.630.10:FF:000036">
    <property type="entry name" value="CYtochrome P450 family"/>
    <property type="match status" value="1"/>
</dbReference>
<evidence type="ECO:0000256" key="9">
    <source>
        <dbReference type="SAM" id="SignalP"/>
    </source>
</evidence>
<dbReference type="FunCoup" id="E3LL35">
    <property type="interactions" value="169"/>
</dbReference>
<dbReference type="Pfam" id="PF00067">
    <property type="entry name" value="p450"/>
    <property type="match status" value="1"/>
</dbReference>
<reference evidence="10" key="1">
    <citation type="submission" date="2007-07" db="EMBL/GenBank/DDBJ databases">
        <title>PCAP assembly of the Caenorhabditis remanei genome.</title>
        <authorList>
            <consortium name="The Caenorhabditis remanei Sequencing Consortium"/>
            <person name="Wilson R.K."/>
        </authorList>
    </citation>
    <scope>NUCLEOTIDE SEQUENCE [LARGE SCALE GENOMIC DNA]</scope>
    <source>
        <strain evidence="10">PB4641</strain>
    </source>
</reference>
<dbReference type="InterPro" id="IPR001128">
    <property type="entry name" value="Cyt_P450"/>
</dbReference>
<protein>
    <submittedName>
        <fullName evidence="10">CRE-CYP-33C11 protein</fullName>
    </submittedName>
</protein>
<organism evidence="11">
    <name type="scientific">Caenorhabditis remanei</name>
    <name type="common">Caenorhabditis vulgaris</name>
    <dbReference type="NCBI Taxonomy" id="31234"/>
    <lineage>
        <taxon>Eukaryota</taxon>
        <taxon>Metazoa</taxon>
        <taxon>Ecdysozoa</taxon>
        <taxon>Nematoda</taxon>
        <taxon>Chromadorea</taxon>
        <taxon>Rhabditida</taxon>
        <taxon>Rhabditina</taxon>
        <taxon>Rhabditomorpha</taxon>
        <taxon>Rhabditoidea</taxon>
        <taxon>Rhabditidae</taxon>
        <taxon>Peloderinae</taxon>
        <taxon>Caenorhabditis</taxon>
    </lineage>
</organism>
<dbReference type="InterPro" id="IPR036396">
    <property type="entry name" value="Cyt_P450_sf"/>
</dbReference>
<keyword evidence="9" id="KW-0732">Signal</keyword>
<evidence type="ECO:0000313" key="11">
    <source>
        <dbReference type="Proteomes" id="UP000008281"/>
    </source>
</evidence>
<evidence type="ECO:0000313" key="10">
    <source>
        <dbReference type="EMBL" id="EFO99696.1"/>
    </source>
</evidence>
<keyword evidence="3 7" id="KW-0479">Metal-binding</keyword>
<name>E3LL35_CAERE</name>
<dbReference type="OrthoDB" id="1055148at2759"/>
<keyword evidence="7 8" id="KW-0349">Heme</keyword>
<dbReference type="HOGENOM" id="CLU_001570_22_0_1"/>
<dbReference type="GO" id="GO:0016712">
    <property type="term" value="F:oxidoreductase activity, acting on paired donors, with incorporation or reduction of molecular oxygen, reduced flavin or flavoprotein as one donor, and incorporation of one atom of oxygen"/>
    <property type="evidence" value="ECO:0007669"/>
    <property type="project" value="TreeGrafter"/>
</dbReference>
<comment type="similarity">
    <text evidence="2 8">Belongs to the cytochrome P450 family.</text>
</comment>
<dbReference type="CDD" id="cd20617">
    <property type="entry name" value="CYP1_2-like"/>
    <property type="match status" value="1"/>
</dbReference>
<sequence length="496" mass="57695">MIIILIFTIFLMWLVHELYCKRRHLPPGPIPLPFVGNIVPMIWESPGYECFRKWTKMYGDVYTFWLGDVPYIMIGSLEKMKELFVRDGDTYTDKLQQPFTEKFRGGKFGIIETSGHFWNTHRRFAISTFRDFGLGKDLMQQKILIEIEETFRVLDQDLGEEQDVPKVIYGAVANVINQIIFGYRFDEGKEEEFQKLKDLIDIQEKSFLSFKLCVQAFAPGIGKWLPGKSLDDIITEKREDYYSFFNSQIAEHRRKINFESEEVFDYAEAYLKEQQKQELKGEIELFSDKQLVNMSFDLWFAGLTTTNTTLNWTICYVMNYPDVQEKMHNELDRVIGGDRLVTMADKNSLSYINAVINESQRCVNLLPLNLFHATTKDTVINGYHVKKGTGVIAQISTVMLDESVFPDPYSFNPDRFIDENGKLRKIEELIPFSIGKRQCLGEGLARMELFLFVANFFNRYQFQVSSPSSGPPSLVKKERVGVFPRKFCVVLKRRNA</sequence>
<keyword evidence="6 8" id="KW-0503">Monooxygenase</keyword>
<dbReference type="AlphaFoldDB" id="E3LL35"/>
<dbReference type="GO" id="GO:0006805">
    <property type="term" value="P:xenobiotic metabolic process"/>
    <property type="evidence" value="ECO:0007669"/>
    <property type="project" value="TreeGrafter"/>
</dbReference>
<evidence type="ECO:0000256" key="2">
    <source>
        <dbReference type="ARBA" id="ARBA00010617"/>
    </source>
</evidence>
<evidence type="ECO:0000256" key="6">
    <source>
        <dbReference type="ARBA" id="ARBA00023033"/>
    </source>
</evidence>
<keyword evidence="5 7" id="KW-0408">Iron</keyword>
<evidence type="ECO:0000256" key="4">
    <source>
        <dbReference type="ARBA" id="ARBA00023002"/>
    </source>
</evidence>
<dbReference type="GO" id="GO:0005506">
    <property type="term" value="F:iron ion binding"/>
    <property type="evidence" value="ECO:0007669"/>
    <property type="project" value="InterPro"/>
</dbReference>
<dbReference type="Proteomes" id="UP000008281">
    <property type="component" value="Unassembled WGS sequence"/>
</dbReference>
<evidence type="ECO:0000256" key="3">
    <source>
        <dbReference type="ARBA" id="ARBA00022723"/>
    </source>
</evidence>
<dbReference type="SUPFAM" id="SSF48264">
    <property type="entry name" value="Cytochrome P450"/>
    <property type="match status" value="1"/>
</dbReference>
<dbReference type="GO" id="GO:0006082">
    <property type="term" value="P:organic acid metabolic process"/>
    <property type="evidence" value="ECO:0007669"/>
    <property type="project" value="TreeGrafter"/>
</dbReference>
<feature type="binding site" description="axial binding residue" evidence="7">
    <location>
        <position position="439"/>
    </location>
    <ligand>
        <name>heme</name>
        <dbReference type="ChEBI" id="CHEBI:30413"/>
    </ligand>
    <ligandPart>
        <name>Fe</name>
        <dbReference type="ChEBI" id="CHEBI:18248"/>
    </ligandPart>
</feature>